<dbReference type="Proteomes" id="UP001596116">
    <property type="component" value="Unassembled WGS sequence"/>
</dbReference>
<name>A0ABW1KW45_9PROT</name>
<organism evidence="2 3">
    <name type="scientific">Hyphococcus aureus</name>
    <dbReference type="NCBI Taxonomy" id="2666033"/>
    <lineage>
        <taxon>Bacteria</taxon>
        <taxon>Pseudomonadati</taxon>
        <taxon>Pseudomonadota</taxon>
        <taxon>Alphaproteobacteria</taxon>
        <taxon>Parvularculales</taxon>
        <taxon>Parvularculaceae</taxon>
        <taxon>Hyphococcus</taxon>
    </lineage>
</organism>
<evidence type="ECO:0000256" key="1">
    <source>
        <dbReference type="SAM" id="SignalP"/>
    </source>
</evidence>
<evidence type="ECO:0008006" key="4">
    <source>
        <dbReference type="Google" id="ProtNLM"/>
    </source>
</evidence>
<evidence type="ECO:0000313" key="3">
    <source>
        <dbReference type="Proteomes" id="UP001596116"/>
    </source>
</evidence>
<protein>
    <recommendedName>
        <fullName evidence="4">Sel1 repeat family protein</fullName>
    </recommendedName>
</protein>
<sequence>MMRRVFGAVMMVAVFSVNAGASGQGDFFATMQKVMTDRANLCQGALILQATKERERVADEYKTAASYYALVATSMAGFQLSQDVFAGKGMSRWKLRSIARKCASYMPSGLDFSLGAVSGYPANDYLRAEACAATLNYGAALLEEYERLEQNSRTETVKKSLTEIRGRLNVYARVRRESLSLPAGSTLPYANGDAYLKEKHGQLYATNQDVEDCREVGQKILISMPDPNAK</sequence>
<gene>
    <name evidence="2" type="ORF">ACFMB1_04860</name>
</gene>
<keyword evidence="3" id="KW-1185">Reference proteome</keyword>
<comment type="caution">
    <text evidence="2">The sequence shown here is derived from an EMBL/GenBank/DDBJ whole genome shotgun (WGS) entry which is preliminary data.</text>
</comment>
<dbReference type="RefSeq" id="WP_379879800.1">
    <property type="nucleotide sequence ID" value="NZ_JBHPON010000001.1"/>
</dbReference>
<feature type="signal peptide" evidence="1">
    <location>
        <begin position="1"/>
        <end position="21"/>
    </location>
</feature>
<accession>A0ABW1KW45</accession>
<feature type="chain" id="PRO_5047461563" description="Sel1 repeat family protein" evidence="1">
    <location>
        <begin position="22"/>
        <end position="230"/>
    </location>
</feature>
<evidence type="ECO:0000313" key="2">
    <source>
        <dbReference type="EMBL" id="MFC6034862.1"/>
    </source>
</evidence>
<dbReference type="EMBL" id="JBHPON010000001">
    <property type="protein sequence ID" value="MFC6034862.1"/>
    <property type="molecule type" value="Genomic_DNA"/>
</dbReference>
<proteinExistence type="predicted"/>
<reference evidence="2 3" key="1">
    <citation type="submission" date="2024-09" db="EMBL/GenBank/DDBJ databases">
        <authorList>
            <person name="Zhang Z.-H."/>
        </authorList>
    </citation>
    <scope>NUCLEOTIDE SEQUENCE [LARGE SCALE GENOMIC DNA]</scope>
    <source>
        <strain evidence="2 3">HHTR114</strain>
    </source>
</reference>
<keyword evidence="1" id="KW-0732">Signal</keyword>